<proteinExistence type="predicted"/>
<keyword evidence="2" id="KW-1185">Reference proteome</keyword>
<dbReference type="Proteomes" id="UP000594014">
    <property type="component" value="Chromosome"/>
</dbReference>
<name>A0ACD1ABU7_9FIRM</name>
<accession>A0ACD1ABU7</accession>
<gene>
    <name evidence="1" type="ORF">FRZ06_11615</name>
</gene>
<organism evidence="1 2">
    <name type="scientific">Anoxybacterium hadale</name>
    <dbReference type="NCBI Taxonomy" id="3408580"/>
    <lineage>
        <taxon>Bacteria</taxon>
        <taxon>Bacillati</taxon>
        <taxon>Bacillota</taxon>
        <taxon>Clostridia</taxon>
        <taxon>Peptostreptococcales</taxon>
        <taxon>Anaerovoracaceae</taxon>
        <taxon>Anoxybacterium</taxon>
    </lineage>
</organism>
<dbReference type="EMBL" id="CP042469">
    <property type="protein sequence ID" value="QOX63932.1"/>
    <property type="molecule type" value="Genomic_DNA"/>
</dbReference>
<evidence type="ECO:0000313" key="2">
    <source>
        <dbReference type="Proteomes" id="UP000594014"/>
    </source>
</evidence>
<reference evidence="1" key="1">
    <citation type="submission" date="2019-08" db="EMBL/GenBank/DDBJ databases">
        <title>Genome sequence of Clostridiales bacterium MT110.</title>
        <authorList>
            <person name="Cao J."/>
        </authorList>
    </citation>
    <scope>NUCLEOTIDE SEQUENCE</scope>
    <source>
        <strain evidence="1">MT110</strain>
    </source>
</reference>
<sequence>MIASEASEPAAAESQLSAAVEKSGRLINLAEVLVKEKIGLVMEKMKVCTCQTCVSDITALTLNSLPAKYVTADKGKQSIQLDTYKKQYETDILAALTKACVRVKASPRHMKK</sequence>
<evidence type="ECO:0000313" key="1">
    <source>
        <dbReference type="EMBL" id="QOX63932.1"/>
    </source>
</evidence>
<protein>
    <submittedName>
        <fullName evidence="1">Competence protein ComFB</fullName>
    </submittedName>
</protein>